<dbReference type="SUPFAM" id="SSF56112">
    <property type="entry name" value="Protein kinase-like (PK-like)"/>
    <property type="match status" value="1"/>
</dbReference>
<accession>A0AAW1NP78</accession>
<organism evidence="2 3">
    <name type="scientific">Symbiochloris irregularis</name>
    <dbReference type="NCBI Taxonomy" id="706552"/>
    <lineage>
        <taxon>Eukaryota</taxon>
        <taxon>Viridiplantae</taxon>
        <taxon>Chlorophyta</taxon>
        <taxon>core chlorophytes</taxon>
        <taxon>Trebouxiophyceae</taxon>
        <taxon>Trebouxiales</taxon>
        <taxon>Trebouxiaceae</taxon>
        <taxon>Symbiochloris</taxon>
    </lineage>
</organism>
<dbReference type="EMBL" id="JALJOQ010000273">
    <property type="protein sequence ID" value="KAK9786394.1"/>
    <property type="molecule type" value="Genomic_DNA"/>
</dbReference>
<proteinExistence type="predicted"/>
<dbReference type="Proteomes" id="UP001465755">
    <property type="component" value="Unassembled WGS sequence"/>
</dbReference>
<comment type="caution">
    <text evidence="2">The sequence shown here is derived from an EMBL/GenBank/DDBJ whole genome shotgun (WGS) entry which is preliminary data.</text>
</comment>
<feature type="region of interest" description="Disordered" evidence="1">
    <location>
        <begin position="45"/>
        <end position="104"/>
    </location>
</feature>
<gene>
    <name evidence="2" type="ORF">WJX73_006796</name>
</gene>
<name>A0AAW1NP78_9CHLO</name>
<evidence type="ECO:0000256" key="1">
    <source>
        <dbReference type="SAM" id="MobiDB-lite"/>
    </source>
</evidence>
<reference evidence="2 3" key="1">
    <citation type="journal article" date="2024" name="Nat. Commun.">
        <title>Phylogenomics reveals the evolutionary origins of lichenization in chlorophyte algae.</title>
        <authorList>
            <person name="Puginier C."/>
            <person name="Libourel C."/>
            <person name="Otte J."/>
            <person name="Skaloud P."/>
            <person name="Haon M."/>
            <person name="Grisel S."/>
            <person name="Petersen M."/>
            <person name="Berrin J.G."/>
            <person name="Delaux P.M."/>
            <person name="Dal Grande F."/>
            <person name="Keller J."/>
        </authorList>
    </citation>
    <scope>NUCLEOTIDE SEQUENCE [LARGE SCALE GENOMIC DNA]</scope>
    <source>
        <strain evidence="2 3">SAG 2036</strain>
    </source>
</reference>
<protein>
    <submittedName>
        <fullName evidence="2">Uncharacterized protein</fullName>
    </submittedName>
</protein>
<sequence length="120" mass="13688">VPPAVHGGKDLLKRMLTYDPARRITARDALEHPYFREQPIPLRLDSMPHFPSAHDAVPSHRHNQRRELDNAEHERNAKRSRAPPRGLMTGWGTPSAASVPYGRPRFPESFDTALETSCMW</sequence>
<feature type="non-terminal residue" evidence="2">
    <location>
        <position position="1"/>
    </location>
</feature>
<feature type="compositionally biased region" description="Basic and acidic residues" evidence="1">
    <location>
        <begin position="65"/>
        <end position="77"/>
    </location>
</feature>
<dbReference type="AlphaFoldDB" id="A0AAW1NP78"/>
<evidence type="ECO:0000313" key="3">
    <source>
        <dbReference type="Proteomes" id="UP001465755"/>
    </source>
</evidence>
<dbReference type="Gene3D" id="1.10.510.10">
    <property type="entry name" value="Transferase(Phosphotransferase) domain 1"/>
    <property type="match status" value="1"/>
</dbReference>
<dbReference type="InterPro" id="IPR011009">
    <property type="entry name" value="Kinase-like_dom_sf"/>
</dbReference>
<evidence type="ECO:0000313" key="2">
    <source>
        <dbReference type="EMBL" id="KAK9786394.1"/>
    </source>
</evidence>
<keyword evidence="3" id="KW-1185">Reference proteome</keyword>